<reference evidence="1 2" key="1">
    <citation type="submission" date="2021-03" db="EMBL/GenBank/DDBJ databases">
        <title>Genomic Encyclopedia of Type Strains, Phase IV (KMG-IV): sequencing the most valuable type-strain genomes for metagenomic binning, comparative biology and taxonomic classification.</title>
        <authorList>
            <person name="Goeker M."/>
        </authorList>
    </citation>
    <scope>NUCLEOTIDE SEQUENCE [LARGE SCALE GENOMIC DNA]</scope>
    <source>
        <strain evidence="1 2">DSM 25790</strain>
    </source>
</reference>
<evidence type="ECO:0000313" key="1">
    <source>
        <dbReference type="EMBL" id="MBP2256774.1"/>
    </source>
</evidence>
<evidence type="ECO:0000313" key="2">
    <source>
        <dbReference type="Proteomes" id="UP001519294"/>
    </source>
</evidence>
<accession>A0ABS4S7A3</accession>
<proteinExistence type="predicted"/>
<sequence>MVSVKRLQPYYIKADSDYVRVVLAYQYFAVLIEDQVYQFVPLEAKEIRINRRTQRIENTEARFAFQKGKDVRYITMTKLISLPDFLVQIHALTKAYYIQPRIEHKNDSQNESVAMIISELEYLNLKRLIDKALDEENKEDFDALVKLL</sequence>
<dbReference type="EMBL" id="JAGIKX010000003">
    <property type="protein sequence ID" value="MBP2256774.1"/>
    <property type="molecule type" value="Genomic_DNA"/>
</dbReference>
<dbReference type="Proteomes" id="UP001519294">
    <property type="component" value="Unassembled WGS sequence"/>
</dbReference>
<keyword evidence="2" id="KW-1185">Reference proteome</keyword>
<dbReference type="RefSeq" id="WP_029266262.1">
    <property type="nucleotide sequence ID" value="NZ_JAGIKX010000003.1"/>
</dbReference>
<protein>
    <submittedName>
        <fullName evidence="1">Uncharacterized protein YpiB (UPF0302 family)</fullName>
    </submittedName>
</protein>
<organism evidence="1 2">
    <name type="scientific">Virgibacillus alimentarius</name>
    <dbReference type="NCBI Taxonomy" id="698769"/>
    <lineage>
        <taxon>Bacteria</taxon>
        <taxon>Bacillati</taxon>
        <taxon>Bacillota</taxon>
        <taxon>Bacilli</taxon>
        <taxon>Bacillales</taxon>
        <taxon>Bacillaceae</taxon>
        <taxon>Virgibacillus</taxon>
    </lineage>
</organism>
<gene>
    <name evidence="1" type="ORF">J2Z81_000716</name>
</gene>
<name>A0ABS4S7A3_9BACI</name>
<comment type="caution">
    <text evidence="1">The sequence shown here is derived from an EMBL/GenBank/DDBJ whole genome shotgun (WGS) entry which is preliminary data.</text>
</comment>